<dbReference type="InterPro" id="IPR043918">
    <property type="entry name" value="DUF5760"/>
</dbReference>
<protein>
    <submittedName>
        <fullName evidence="2">Uncharacterized protein</fullName>
    </submittedName>
</protein>
<dbReference type="Pfam" id="PF19064">
    <property type="entry name" value="DUF5760"/>
    <property type="match status" value="1"/>
</dbReference>
<dbReference type="EMBL" id="MN739550">
    <property type="protein sequence ID" value="QHT12782.1"/>
    <property type="molecule type" value="Genomic_DNA"/>
</dbReference>
<organism evidence="2">
    <name type="scientific">viral metagenome</name>
    <dbReference type="NCBI Taxonomy" id="1070528"/>
    <lineage>
        <taxon>unclassified sequences</taxon>
        <taxon>metagenomes</taxon>
        <taxon>organismal metagenomes</taxon>
    </lineage>
</organism>
<reference evidence="2" key="1">
    <citation type="journal article" date="2020" name="Nature">
        <title>Giant virus diversity and host interactions through global metagenomics.</title>
        <authorList>
            <person name="Schulz F."/>
            <person name="Roux S."/>
            <person name="Paez-Espino D."/>
            <person name="Jungbluth S."/>
            <person name="Walsh D.A."/>
            <person name="Denef V.J."/>
            <person name="McMahon K.D."/>
            <person name="Konstantinidis K.T."/>
            <person name="Eloe-Fadrosh E.A."/>
            <person name="Kyrpides N.C."/>
            <person name="Woyke T."/>
        </authorList>
    </citation>
    <scope>NUCLEOTIDE SEQUENCE</scope>
    <source>
        <strain evidence="2">GVMAG-M-3300023174-130</strain>
    </source>
</reference>
<name>A0A6C0D8T9_9ZZZZ</name>
<feature type="coiled-coil region" evidence="1">
    <location>
        <begin position="17"/>
        <end position="44"/>
    </location>
</feature>
<evidence type="ECO:0000313" key="2">
    <source>
        <dbReference type="EMBL" id="QHT12782.1"/>
    </source>
</evidence>
<dbReference type="AlphaFoldDB" id="A0A6C0D8T9"/>
<keyword evidence="1" id="KW-0175">Coiled coil</keyword>
<accession>A0A6C0D8T9</accession>
<sequence length="114" mass="13481">MNFEQTIQQWVLLDNQIKIYNEKLKELRDKRDNIEEKLTTHAKNNNLTNSIIKTSDGKLKFANTKITSPLTFKYLEKSLGEIIKNTDQVNSILNYIKNNRESKVVSELKRYYNN</sequence>
<proteinExistence type="predicted"/>
<evidence type="ECO:0000256" key="1">
    <source>
        <dbReference type="SAM" id="Coils"/>
    </source>
</evidence>